<reference evidence="8" key="1">
    <citation type="submission" date="2021-01" db="EMBL/GenBank/DDBJ databases">
        <title>Genomic Encyclopedia of Type Strains, Phase IV (KMG-IV): sequencing the most valuable type-strain genomes for metagenomic binning, comparative biology and taxonomic classification.</title>
        <authorList>
            <person name="Goeker M."/>
        </authorList>
    </citation>
    <scope>NUCLEOTIDE SEQUENCE</scope>
    <source>
        <strain evidence="8">DSM 25523</strain>
    </source>
</reference>
<dbReference type="InterPro" id="IPR020846">
    <property type="entry name" value="MFS_dom"/>
</dbReference>
<dbReference type="PANTHER" id="PTHR11360">
    <property type="entry name" value="MONOCARBOXYLATE TRANSPORTER"/>
    <property type="match status" value="1"/>
</dbReference>
<keyword evidence="3 6" id="KW-0812">Transmembrane</keyword>
<proteinExistence type="predicted"/>
<dbReference type="GO" id="GO:0022857">
    <property type="term" value="F:transmembrane transporter activity"/>
    <property type="evidence" value="ECO:0007669"/>
    <property type="project" value="InterPro"/>
</dbReference>
<feature type="transmembrane region" description="Helical" evidence="6">
    <location>
        <begin position="333"/>
        <end position="357"/>
    </location>
</feature>
<dbReference type="GO" id="GO:0005886">
    <property type="term" value="C:plasma membrane"/>
    <property type="evidence" value="ECO:0007669"/>
    <property type="project" value="UniProtKB-SubCell"/>
</dbReference>
<keyword evidence="9" id="KW-1185">Reference proteome</keyword>
<keyword evidence="5 6" id="KW-0472">Membrane</keyword>
<dbReference type="InterPro" id="IPR005829">
    <property type="entry name" value="Sugar_transporter_CS"/>
</dbReference>
<dbReference type="Gene3D" id="1.20.1250.20">
    <property type="entry name" value="MFS general substrate transporter like domains"/>
    <property type="match status" value="2"/>
</dbReference>
<gene>
    <name evidence="8" type="ORF">JOD01_001848</name>
</gene>
<evidence type="ECO:0000256" key="6">
    <source>
        <dbReference type="SAM" id="Phobius"/>
    </source>
</evidence>
<evidence type="ECO:0000256" key="3">
    <source>
        <dbReference type="ARBA" id="ARBA00022692"/>
    </source>
</evidence>
<dbReference type="Pfam" id="PF07690">
    <property type="entry name" value="MFS_1"/>
    <property type="match status" value="1"/>
</dbReference>
<feature type="transmembrane region" description="Helical" evidence="6">
    <location>
        <begin position="62"/>
        <end position="81"/>
    </location>
</feature>
<comment type="caution">
    <text evidence="8">The sequence shown here is derived from an EMBL/GenBank/DDBJ whole genome shotgun (WGS) entry which is preliminary data.</text>
</comment>
<evidence type="ECO:0000313" key="9">
    <source>
        <dbReference type="Proteomes" id="UP000717624"/>
    </source>
</evidence>
<feature type="transmembrane region" description="Helical" evidence="6">
    <location>
        <begin position="369"/>
        <end position="388"/>
    </location>
</feature>
<dbReference type="InterPro" id="IPR036259">
    <property type="entry name" value="MFS_trans_sf"/>
</dbReference>
<dbReference type="InterPro" id="IPR011701">
    <property type="entry name" value="MFS"/>
</dbReference>
<feature type="transmembrane region" description="Helical" evidence="6">
    <location>
        <begin position="400"/>
        <end position="418"/>
    </location>
</feature>
<keyword evidence="4 6" id="KW-1133">Transmembrane helix</keyword>
<dbReference type="SUPFAM" id="SSF103473">
    <property type="entry name" value="MFS general substrate transporter"/>
    <property type="match status" value="1"/>
</dbReference>
<protein>
    <submittedName>
        <fullName evidence="8">MFS family permease</fullName>
    </submittedName>
</protein>
<dbReference type="RefSeq" id="WP_204518001.1">
    <property type="nucleotide sequence ID" value="NZ_BAABIN010000020.1"/>
</dbReference>
<dbReference type="PANTHER" id="PTHR11360:SF308">
    <property type="entry name" value="BLL3089 PROTEIN"/>
    <property type="match status" value="1"/>
</dbReference>
<accession>A0A938XY03</accession>
<name>A0A938XY03_9BACL</name>
<feature type="transmembrane region" description="Helical" evidence="6">
    <location>
        <begin position="116"/>
        <end position="140"/>
    </location>
</feature>
<evidence type="ECO:0000256" key="2">
    <source>
        <dbReference type="ARBA" id="ARBA00022448"/>
    </source>
</evidence>
<sequence length="433" mass="47588">MSSNHLSTKLSYKSVPINVSFFYGWVIVLISAIGIFFSGPGQTYSNSVFIESYIHDLQLDRTAVSGIYSLATLISGLLLFLVGKAVDRYGRRVMMTLAGVCLGLACFWNSTVAGPFTLFVGFFMVRFFGQGSLTLIPNTLVSQWFIKRRGRALSFAGLGGLLGAACFPPLGNWLIESYGWRVAWMVLGTALLLIFVPIAFFFVRNRPEEVGLQPDQIADKQEGEAGSSPVTDISWTLAEATKTRAFWFMLICTAIPAMIYTGVTFQIFSIMEEHHISRTTTAFVLSLVPLVSFVCSLASGFIVERVKVHTMFGLTLLLNIAAPLLLIFAHSDAMVFCFAIAWGVAQGFMNIPLNVVWPNYFGRKHLGSINSVTTAATVIGSALGPIPFGWVYDYLGAYNPILWVTVVFWGLGALLAFLSPQPMQKPRLLSPEK</sequence>
<evidence type="ECO:0000256" key="5">
    <source>
        <dbReference type="ARBA" id="ARBA00023136"/>
    </source>
</evidence>
<feature type="transmembrane region" description="Helical" evidence="6">
    <location>
        <begin position="245"/>
        <end position="270"/>
    </location>
</feature>
<feature type="transmembrane region" description="Helical" evidence="6">
    <location>
        <begin position="152"/>
        <end position="170"/>
    </location>
</feature>
<feature type="transmembrane region" description="Helical" evidence="6">
    <location>
        <begin position="310"/>
        <end position="327"/>
    </location>
</feature>
<evidence type="ECO:0000259" key="7">
    <source>
        <dbReference type="PROSITE" id="PS50850"/>
    </source>
</evidence>
<dbReference type="CDD" id="cd17355">
    <property type="entry name" value="MFS_YcxA_like"/>
    <property type="match status" value="1"/>
</dbReference>
<dbReference type="InterPro" id="IPR050327">
    <property type="entry name" value="Proton-linked_MCT"/>
</dbReference>
<evidence type="ECO:0000256" key="1">
    <source>
        <dbReference type="ARBA" id="ARBA00004651"/>
    </source>
</evidence>
<feature type="transmembrane region" description="Helical" evidence="6">
    <location>
        <begin position="182"/>
        <end position="203"/>
    </location>
</feature>
<feature type="transmembrane region" description="Helical" evidence="6">
    <location>
        <begin position="21"/>
        <end position="42"/>
    </location>
</feature>
<dbReference type="Proteomes" id="UP000717624">
    <property type="component" value="Unassembled WGS sequence"/>
</dbReference>
<dbReference type="EMBL" id="JAFBEB010000005">
    <property type="protein sequence ID" value="MBM7590244.1"/>
    <property type="molecule type" value="Genomic_DNA"/>
</dbReference>
<evidence type="ECO:0000256" key="4">
    <source>
        <dbReference type="ARBA" id="ARBA00022989"/>
    </source>
</evidence>
<feature type="domain" description="Major facilitator superfamily (MFS) profile" evidence="7">
    <location>
        <begin position="27"/>
        <end position="424"/>
    </location>
</feature>
<feature type="transmembrane region" description="Helical" evidence="6">
    <location>
        <begin position="282"/>
        <end position="303"/>
    </location>
</feature>
<evidence type="ECO:0000313" key="8">
    <source>
        <dbReference type="EMBL" id="MBM7590244.1"/>
    </source>
</evidence>
<dbReference type="PROSITE" id="PS50850">
    <property type="entry name" value="MFS"/>
    <property type="match status" value="1"/>
</dbReference>
<comment type="subcellular location">
    <subcellularLocation>
        <location evidence="1">Cell membrane</location>
        <topology evidence="1">Multi-pass membrane protein</topology>
    </subcellularLocation>
</comment>
<organism evidence="8 9">
    <name type="scientific">Brevibacillus fulvus</name>
    <dbReference type="NCBI Taxonomy" id="1125967"/>
    <lineage>
        <taxon>Bacteria</taxon>
        <taxon>Bacillati</taxon>
        <taxon>Bacillota</taxon>
        <taxon>Bacilli</taxon>
        <taxon>Bacillales</taxon>
        <taxon>Paenibacillaceae</taxon>
        <taxon>Brevibacillus</taxon>
    </lineage>
</organism>
<dbReference type="AlphaFoldDB" id="A0A938XY03"/>
<keyword evidence="2" id="KW-0813">Transport</keyword>
<dbReference type="PROSITE" id="PS00216">
    <property type="entry name" value="SUGAR_TRANSPORT_1"/>
    <property type="match status" value="1"/>
</dbReference>
<feature type="transmembrane region" description="Helical" evidence="6">
    <location>
        <begin position="93"/>
        <end position="110"/>
    </location>
</feature>